<organism evidence="3 4">
    <name type="scientific">Alicyclobacillus hesperidum</name>
    <dbReference type="NCBI Taxonomy" id="89784"/>
    <lineage>
        <taxon>Bacteria</taxon>
        <taxon>Bacillati</taxon>
        <taxon>Bacillota</taxon>
        <taxon>Bacilli</taxon>
        <taxon>Bacillales</taxon>
        <taxon>Alicyclobacillaceae</taxon>
        <taxon>Alicyclobacillus</taxon>
    </lineage>
</organism>
<evidence type="ECO:0000313" key="3">
    <source>
        <dbReference type="EMBL" id="SDW42553.1"/>
    </source>
</evidence>
<proteinExistence type="predicted"/>
<dbReference type="EMBL" id="FNOJ01000005">
    <property type="protein sequence ID" value="SDW42553.1"/>
    <property type="molecule type" value="Genomic_DNA"/>
</dbReference>
<dbReference type="Proteomes" id="UP000182589">
    <property type="component" value="Unassembled WGS sequence"/>
</dbReference>
<accession>A0A1H2TF17</accession>
<keyword evidence="4" id="KW-1185">Reference proteome</keyword>
<dbReference type="AlphaFoldDB" id="A0A1H2TF17"/>
<reference evidence="2" key="3">
    <citation type="submission" date="2023-02" db="EMBL/GenBank/DDBJ databases">
        <title>Proposal of a novel subspecies: Alicyclobacillus hesperidum subspecies aegle.</title>
        <authorList>
            <person name="Goto K."/>
            <person name="Fujii T."/>
            <person name="Yasui K."/>
            <person name="Mochida K."/>
            <person name="Kato-Tanaka Y."/>
            <person name="Morohoshi S."/>
            <person name="An S.Y."/>
            <person name="Kasai H."/>
            <person name="Yokota A."/>
        </authorList>
    </citation>
    <scope>NUCLEOTIDE SEQUENCE</scope>
    <source>
        <strain evidence="2">DSM 12766</strain>
    </source>
</reference>
<evidence type="ECO:0000256" key="1">
    <source>
        <dbReference type="SAM" id="Phobius"/>
    </source>
</evidence>
<evidence type="ECO:0000313" key="2">
    <source>
        <dbReference type="EMBL" id="GLV13882.1"/>
    </source>
</evidence>
<gene>
    <name evidence="2" type="ORF">Heshes_15660</name>
    <name evidence="3" type="ORF">SAMN04489725_105207</name>
</gene>
<reference evidence="4" key="2">
    <citation type="submission" date="2016-10" db="EMBL/GenBank/DDBJ databases">
        <authorList>
            <person name="Varghese N."/>
        </authorList>
    </citation>
    <scope>NUCLEOTIDE SEQUENCE [LARGE SCALE GENOMIC DNA]</scope>
    <source>
        <strain evidence="4">DSM 12489</strain>
    </source>
</reference>
<dbReference type="Proteomes" id="UP001157137">
    <property type="component" value="Unassembled WGS sequence"/>
</dbReference>
<keyword evidence="1" id="KW-1133">Transmembrane helix</keyword>
<keyword evidence="1" id="KW-0812">Transmembrane</keyword>
<protein>
    <submittedName>
        <fullName evidence="3">Uncharacterized protein</fullName>
    </submittedName>
</protein>
<feature type="transmembrane region" description="Helical" evidence="1">
    <location>
        <begin position="20"/>
        <end position="42"/>
    </location>
</feature>
<evidence type="ECO:0000313" key="4">
    <source>
        <dbReference type="Proteomes" id="UP000182589"/>
    </source>
</evidence>
<reference evidence="3" key="1">
    <citation type="submission" date="2016-10" db="EMBL/GenBank/DDBJ databases">
        <authorList>
            <person name="de Groot N.N."/>
        </authorList>
    </citation>
    <scope>NUCLEOTIDE SEQUENCE [LARGE SCALE GENOMIC DNA]</scope>
    <source>
        <strain evidence="3">DSM 12489</strain>
    </source>
</reference>
<name>A0A1H2TF17_9BACL</name>
<dbReference type="RefSeq" id="WP_157057210.1">
    <property type="nucleotide sequence ID" value="NZ_BSRA01000007.1"/>
</dbReference>
<dbReference type="STRING" id="89784.SAMN04489725_105207"/>
<dbReference type="EMBL" id="BSRA01000007">
    <property type="protein sequence ID" value="GLV13882.1"/>
    <property type="molecule type" value="Genomic_DNA"/>
</dbReference>
<sequence>MKPDKMSKDPIQTLYRVVHYVERTALALSVLLLTGTAGYLTIHAWA</sequence>
<keyword evidence="1" id="KW-0472">Membrane</keyword>